<organism evidence="5">
    <name type="scientific">Fagus sylvatica</name>
    <name type="common">Beechnut</name>
    <dbReference type="NCBI Taxonomy" id="28930"/>
    <lineage>
        <taxon>Eukaryota</taxon>
        <taxon>Viridiplantae</taxon>
        <taxon>Streptophyta</taxon>
        <taxon>Embryophyta</taxon>
        <taxon>Tracheophyta</taxon>
        <taxon>Spermatophyta</taxon>
        <taxon>Magnoliopsida</taxon>
        <taxon>eudicotyledons</taxon>
        <taxon>Gunneridae</taxon>
        <taxon>Pentapetalae</taxon>
        <taxon>rosids</taxon>
        <taxon>fabids</taxon>
        <taxon>Fagales</taxon>
        <taxon>Fagaceae</taxon>
        <taxon>Fagus</taxon>
    </lineage>
</organism>
<feature type="transmembrane region" description="Helical" evidence="3">
    <location>
        <begin position="6"/>
        <end position="26"/>
    </location>
</feature>
<dbReference type="GO" id="GO:0046910">
    <property type="term" value="F:pectinesterase inhibitor activity"/>
    <property type="evidence" value="ECO:0007669"/>
    <property type="project" value="UniProtKB-ARBA"/>
</dbReference>
<dbReference type="NCBIfam" id="TIGR01614">
    <property type="entry name" value="PME_inhib"/>
    <property type="match status" value="1"/>
</dbReference>
<dbReference type="InterPro" id="IPR051955">
    <property type="entry name" value="PME_Inhibitor"/>
</dbReference>
<reference evidence="5" key="1">
    <citation type="submission" date="2018-02" db="EMBL/GenBank/DDBJ databases">
        <authorList>
            <person name="Cohen D.B."/>
            <person name="Kent A.D."/>
        </authorList>
    </citation>
    <scope>NUCLEOTIDE SEQUENCE</scope>
</reference>
<dbReference type="CDD" id="cd15798">
    <property type="entry name" value="PMEI-like_3"/>
    <property type="match status" value="1"/>
</dbReference>
<dbReference type="EMBL" id="OIVN01000238">
    <property type="protein sequence ID" value="SPC76862.1"/>
    <property type="molecule type" value="Genomic_DNA"/>
</dbReference>
<comment type="similarity">
    <text evidence="2">Belongs to the PMEI family.</text>
</comment>
<dbReference type="PANTHER" id="PTHR31080:SF96">
    <property type="entry name" value="21 KDA PROTEIN-LIKE"/>
    <property type="match status" value="1"/>
</dbReference>
<protein>
    <recommendedName>
        <fullName evidence="4">Pectinesterase inhibitor domain-containing protein</fullName>
    </recommendedName>
</protein>
<evidence type="ECO:0000256" key="2">
    <source>
        <dbReference type="ARBA" id="ARBA00038471"/>
    </source>
</evidence>
<feature type="domain" description="Pectinesterase inhibitor" evidence="4">
    <location>
        <begin position="35"/>
        <end position="191"/>
    </location>
</feature>
<proteinExistence type="inferred from homology"/>
<dbReference type="FunFam" id="1.20.140.40:FF:000005">
    <property type="entry name" value="Pectin methylesterase inhibitor 1"/>
    <property type="match status" value="1"/>
</dbReference>
<accession>A0A2N9EPW1</accession>
<dbReference type="PANTHER" id="PTHR31080">
    <property type="entry name" value="PECTINESTERASE INHIBITOR-LIKE"/>
    <property type="match status" value="1"/>
</dbReference>
<evidence type="ECO:0000313" key="5">
    <source>
        <dbReference type="EMBL" id="SPC76862.1"/>
    </source>
</evidence>
<evidence type="ECO:0000259" key="4">
    <source>
        <dbReference type="SMART" id="SM00856"/>
    </source>
</evidence>
<keyword evidence="1" id="KW-0732">Signal</keyword>
<keyword evidence="3" id="KW-1133">Transmembrane helix</keyword>
<dbReference type="SUPFAM" id="SSF101148">
    <property type="entry name" value="Plant invertase/pectin methylesterase inhibitor"/>
    <property type="match status" value="1"/>
</dbReference>
<evidence type="ECO:0000256" key="1">
    <source>
        <dbReference type="ARBA" id="ARBA00022729"/>
    </source>
</evidence>
<name>A0A2N9EPW1_FAGSY</name>
<dbReference type="InterPro" id="IPR035513">
    <property type="entry name" value="Invertase/methylesterase_inhib"/>
</dbReference>
<dbReference type="AlphaFoldDB" id="A0A2N9EPW1"/>
<gene>
    <name evidence="5" type="ORF">FSB_LOCUS4744</name>
</gene>
<dbReference type="Pfam" id="PF04043">
    <property type="entry name" value="PMEI"/>
    <property type="match status" value="1"/>
</dbReference>
<sequence length="202" mass="21547">MEGSYFSTLTTILILIVYAIYINPCLATRPIPTKTNTQFIKTSCGNTTYPELCFSSLSSYANEIQTSPKSLASIALSVTLTTTRSTLSTIAKLSKSQGLTPGEAAAMIDCMEVLNDSVEELQSSIGEMGIAGGKNFELQMNDIQTWVSTSLTDEDTCIDGFGGNAMNGNAKNTVRSHIVKVAEMTSNALALINSFAATQNLT</sequence>
<dbReference type="InterPro" id="IPR006501">
    <property type="entry name" value="Pectinesterase_inhib_dom"/>
</dbReference>
<keyword evidence="3" id="KW-0472">Membrane</keyword>
<evidence type="ECO:0000256" key="3">
    <source>
        <dbReference type="SAM" id="Phobius"/>
    </source>
</evidence>
<dbReference type="SMART" id="SM00856">
    <property type="entry name" value="PMEI"/>
    <property type="match status" value="1"/>
</dbReference>
<dbReference type="Gene3D" id="1.20.140.40">
    <property type="entry name" value="Invertase/pectin methylesterase inhibitor family protein"/>
    <property type="match status" value="1"/>
</dbReference>
<keyword evidence="3" id="KW-0812">Transmembrane</keyword>